<organism evidence="1 2">
    <name type="scientific">Steinernema glaseri</name>
    <dbReference type="NCBI Taxonomy" id="37863"/>
    <lineage>
        <taxon>Eukaryota</taxon>
        <taxon>Metazoa</taxon>
        <taxon>Ecdysozoa</taxon>
        <taxon>Nematoda</taxon>
        <taxon>Chromadorea</taxon>
        <taxon>Rhabditida</taxon>
        <taxon>Tylenchina</taxon>
        <taxon>Panagrolaimomorpha</taxon>
        <taxon>Strongyloidoidea</taxon>
        <taxon>Steinernematidae</taxon>
        <taxon>Steinernema</taxon>
    </lineage>
</organism>
<keyword evidence="1" id="KW-1185">Reference proteome</keyword>
<accession>A0A1I7ZGH8</accession>
<dbReference type="WBParaSite" id="L893_g262.t1">
    <property type="protein sequence ID" value="L893_g262.t1"/>
    <property type="gene ID" value="L893_g262"/>
</dbReference>
<reference evidence="2" key="1">
    <citation type="submission" date="2016-11" db="UniProtKB">
        <authorList>
            <consortium name="WormBaseParasite"/>
        </authorList>
    </citation>
    <scope>IDENTIFICATION</scope>
</reference>
<dbReference type="AlphaFoldDB" id="A0A1I7ZGH8"/>
<sequence length="76" mass="9019">MHRRSPFEGAKVQQGHSTRNTSFLFGYVTFMYRTWMQPNVNTEKKGRHRNRDNETSIAKCRMRKSDHAGCDSLTYY</sequence>
<protein>
    <submittedName>
        <fullName evidence="2">Uncharacterized protein</fullName>
    </submittedName>
</protein>
<evidence type="ECO:0000313" key="1">
    <source>
        <dbReference type="Proteomes" id="UP000095287"/>
    </source>
</evidence>
<dbReference type="Proteomes" id="UP000095287">
    <property type="component" value="Unplaced"/>
</dbReference>
<proteinExistence type="predicted"/>
<evidence type="ECO:0000313" key="2">
    <source>
        <dbReference type="WBParaSite" id="L893_g262.t1"/>
    </source>
</evidence>
<name>A0A1I7ZGH8_9BILA</name>